<feature type="domain" description="Glycosyltransferase 2-like" evidence="1">
    <location>
        <begin position="22"/>
        <end position="134"/>
    </location>
</feature>
<evidence type="ECO:0000259" key="1">
    <source>
        <dbReference type="Pfam" id="PF00535"/>
    </source>
</evidence>
<dbReference type="EMBL" id="JAPIUZ010000002">
    <property type="protein sequence ID" value="MCX2563649.1"/>
    <property type="molecule type" value="Genomic_DNA"/>
</dbReference>
<dbReference type="PANTHER" id="PTHR22916:SF3">
    <property type="entry name" value="UDP-GLCNAC:BETAGAL BETA-1,3-N-ACETYLGLUCOSAMINYLTRANSFERASE-LIKE PROTEIN 1"/>
    <property type="match status" value="1"/>
</dbReference>
<dbReference type="Pfam" id="PF00535">
    <property type="entry name" value="Glycos_transf_2"/>
    <property type="match status" value="1"/>
</dbReference>
<dbReference type="SUPFAM" id="SSF53448">
    <property type="entry name" value="Nucleotide-diphospho-sugar transferases"/>
    <property type="match status" value="1"/>
</dbReference>
<accession>A0ABT3QEC7</accession>
<dbReference type="Proteomes" id="UP001301152">
    <property type="component" value="Unassembled WGS sequence"/>
</dbReference>
<dbReference type="InterPro" id="IPR001173">
    <property type="entry name" value="Glyco_trans_2-like"/>
</dbReference>
<dbReference type="CDD" id="cd04196">
    <property type="entry name" value="GT_2_like_d"/>
    <property type="match status" value="1"/>
</dbReference>
<sequence length="335" mass="37649">MRQGNDTEFFSARPDPSDIIFILLSVYNGEQYLKEQLASLENQSCTSWVLLWRDDGSTDATRQLMENFTLKHGPERCVLLSQDNGKHIGICNSYTMLLSAVPSGAYIAFCDQDDIWLPEKLATGLKALKNTRKDRPALYCCRQILTDSHLRYTGLSPALPQHPRFLSAMTQNIATGCSIMLSPAACTLLKAASPPFSHILHDWWAYLLTSAAGGVIITDNQPHLLYRQHSSNAVGAPALFFKRALAAIKRGPNVFMRIFHSNTEALLRHKHFVTAKNTASLQALRKSLRPGLRGILARFSVLCRMSGLRRHTLPEHLIFCLWFLIGPHKKLPKKR</sequence>
<keyword evidence="3" id="KW-1185">Reference proteome</keyword>
<reference evidence="2 3" key="1">
    <citation type="submission" date="2022-11" db="EMBL/GenBank/DDBJ databases">
        <title>Genome sequencing of Acetobacter type strain.</title>
        <authorList>
            <person name="Heo J."/>
            <person name="Lee D."/>
            <person name="Han B.-H."/>
            <person name="Hong S.-B."/>
            <person name="Kwon S.-W."/>
        </authorList>
    </citation>
    <scope>NUCLEOTIDE SEQUENCE [LARGE SCALE GENOMIC DNA]</scope>
    <source>
        <strain evidence="2 3">KACC 21253</strain>
    </source>
</reference>
<dbReference type="RefSeq" id="WP_173559277.1">
    <property type="nucleotide sequence ID" value="NZ_JAPIUZ010000002.1"/>
</dbReference>
<evidence type="ECO:0000313" key="3">
    <source>
        <dbReference type="Proteomes" id="UP001301152"/>
    </source>
</evidence>
<gene>
    <name evidence="2" type="ORF">OQ497_06720</name>
</gene>
<name>A0ABT3QEC7_9PROT</name>
<evidence type="ECO:0000313" key="2">
    <source>
        <dbReference type="EMBL" id="MCX2563649.1"/>
    </source>
</evidence>
<dbReference type="InterPro" id="IPR029044">
    <property type="entry name" value="Nucleotide-diphossugar_trans"/>
</dbReference>
<proteinExistence type="predicted"/>
<comment type="caution">
    <text evidence="2">The sequence shown here is derived from an EMBL/GenBank/DDBJ whole genome shotgun (WGS) entry which is preliminary data.</text>
</comment>
<protein>
    <submittedName>
        <fullName evidence="2">Glycosyltransferase family 2 protein</fullName>
    </submittedName>
</protein>
<organism evidence="2 3">
    <name type="scientific">Acetobacter thailandicus</name>
    <dbReference type="NCBI Taxonomy" id="1502842"/>
    <lineage>
        <taxon>Bacteria</taxon>
        <taxon>Pseudomonadati</taxon>
        <taxon>Pseudomonadota</taxon>
        <taxon>Alphaproteobacteria</taxon>
        <taxon>Acetobacterales</taxon>
        <taxon>Acetobacteraceae</taxon>
        <taxon>Acetobacter</taxon>
    </lineage>
</organism>
<dbReference type="PANTHER" id="PTHR22916">
    <property type="entry name" value="GLYCOSYLTRANSFERASE"/>
    <property type="match status" value="1"/>
</dbReference>
<dbReference type="Gene3D" id="3.90.550.10">
    <property type="entry name" value="Spore Coat Polysaccharide Biosynthesis Protein SpsA, Chain A"/>
    <property type="match status" value="1"/>
</dbReference>